<organism evidence="1 2">
    <name type="scientific">Ornithinimicrobium tianjinense</name>
    <dbReference type="NCBI Taxonomy" id="1195761"/>
    <lineage>
        <taxon>Bacteria</taxon>
        <taxon>Bacillati</taxon>
        <taxon>Actinomycetota</taxon>
        <taxon>Actinomycetes</taxon>
        <taxon>Micrococcales</taxon>
        <taxon>Ornithinimicrobiaceae</taxon>
        <taxon>Ornithinimicrobium</taxon>
    </lineage>
</organism>
<evidence type="ECO:0000313" key="1">
    <source>
        <dbReference type="EMBL" id="GGF50005.1"/>
    </source>
</evidence>
<dbReference type="RefSeq" id="WP_188429882.1">
    <property type="nucleotide sequence ID" value="NZ_BAABKH010000001.1"/>
</dbReference>
<protein>
    <recommendedName>
        <fullName evidence="3">EspG family protein</fullName>
    </recommendedName>
</protein>
<keyword evidence="2" id="KW-1185">Reference proteome</keyword>
<proteinExistence type="predicted"/>
<dbReference type="EMBL" id="BMEM01000002">
    <property type="protein sequence ID" value="GGF50005.1"/>
    <property type="molecule type" value="Genomic_DNA"/>
</dbReference>
<comment type="caution">
    <text evidence="1">The sequence shown here is derived from an EMBL/GenBank/DDBJ whole genome shotgun (WGS) entry which is preliminary data.</text>
</comment>
<reference evidence="1" key="1">
    <citation type="journal article" date="2014" name="Int. J. Syst. Evol. Microbiol.">
        <title>Complete genome sequence of Corynebacterium casei LMG S-19264T (=DSM 44701T), isolated from a smear-ripened cheese.</title>
        <authorList>
            <consortium name="US DOE Joint Genome Institute (JGI-PGF)"/>
            <person name="Walter F."/>
            <person name="Albersmeier A."/>
            <person name="Kalinowski J."/>
            <person name="Ruckert C."/>
        </authorList>
    </citation>
    <scope>NUCLEOTIDE SEQUENCE</scope>
    <source>
        <strain evidence="1">CGMCC 1.12160</strain>
    </source>
</reference>
<sequence>MILVLAVTAAELTELEDARRADHGQPPQAERAAVALEARSSLRARGLLDAAGRLQVDDSDESLLLTTVLDVRLTATRTLVVERVVAPEPGQDAAGQGFVRGVRLVHLLDREEGAVVEDLLEGDVRHLWIAPDREQLLDAVTSVTVPSSALAGQGPPRRVPATDPTLLAASLDHPTCLAELTVVEGGEPVAGELLALGPRGCWSTGIDRSEAPPAVLEYRPVPPGHVAAWVARAARQGTMTR</sequence>
<evidence type="ECO:0000313" key="2">
    <source>
        <dbReference type="Proteomes" id="UP000605670"/>
    </source>
</evidence>
<name>A0A917F4N7_9MICO</name>
<evidence type="ECO:0008006" key="3">
    <source>
        <dbReference type="Google" id="ProtNLM"/>
    </source>
</evidence>
<accession>A0A917F4N7</accession>
<dbReference type="Proteomes" id="UP000605670">
    <property type="component" value="Unassembled WGS sequence"/>
</dbReference>
<reference evidence="1" key="2">
    <citation type="submission" date="2020-09" db="EMBL/GenBank/DDBJ databases">
        <authorList>
            <person name="Sun Q."/>
            <person name="Zhou Y."/>
        </authorList>
    </citation>
    <scope>NUCLEOTIDE SEQUENCE</scope>
    <source>
        <strain evidence="1">CGMCC 1.12160</strain>
    </source>
</reference>
<dbReference type="AlphaFoldDB" id="A0A917F4N7"/>
<gene>
    <name evidence="1" type="ORF">GCM10011366_17360</name>
</gene>